<name>A0A6Y5N5W7_LISMN</name>
<dbReference type="EMBL" id="DAAEZQ010000005">
    <property type="protein sequence ID" value="HAA9722381.1"/>
    <property type="molecule type" value="Genomic_DNA"/>
</dbReference>
<sequence>MKRLIVMTSVFFGTLLIGSILTGRKPFDGSDISLIGGLSIFILSYFIAGFLSRKKNS</sequence>
<gene>
    <name evidence="1" type="ORF">GIH49_09560</name>
</gene>
<dbReference type="Proteomes" id="UP000844471">
    <property type="component" value="Unassembled WGS sequence"/>
</dbReference>
<accession>A0A6Y5N5W7</accession>
<organism evidence="1">
    <name type="scientific">Listeria monocytogenes</name>
    <dbReference type="NCBI Taxonomy" id="1639"/>
    <lineage>
        <taxon>Bacteria</taxon>
        <taxon>Bacillati</taxon>
        <taxon>Bacillota</taxon>
        <taxon>Bacilli</taxon>
        <taxon>Bacillales</taxon>
        <taxon>Listeriaceae</taxon>
        <taxon>Listeria</taxon>
    </lineage>
</organism>
<dbReference type="RefSeq" id="WP_031694546.1">
    <property type="nucleotide sequence ID" value="NZ_CP013286.1"/>
</dbReference>
<evidence type="ECO:0000313" key="1">
    <source>
        <dbReference type="EMBL" id="HAA9722381.1"/>
    </source>
</evidence>
<comment type="caution">
    <text evidence="1">The sequence shown here is derived from an EMBL/GenBank/DDBJ whole genome shotgun (WGS) entry which is preliminary data.</text>
</comment>
<dbReference type="AlphaFoldDB" id="A0A6Y5N5W7"/>
<protein>
    <submittedName>
        <fullName evidence="1">Peptide ABC transporter permease</fullName>
    </submittedName>
</protein>
<reference evidence="1" key="1">
    <citation type="journal article" date="2018" name="Genome Biol.">
        <title>SKESA: strategic k-mer extension for scrupulous assemblies.</title>
        <authorList>
            <person name="Souvorov A."/>
            <person name="Agarwala R."/>
            <person name="Lipman D.J."/>
        </authorList>
    </citation>
    <scope>NUCLEOTIDE SEQUENCE [LARGE SCALE GENOMIC DNA]</scope>
    <source>
        <strain evidence="1">HPB3501</strain>
    </source>
</reference>
<proteinExistence type="predicted"/>
<reference evidence="1" key="2">
    <citation type="submission" date="2019-11" db="EMBL/GenBank/DDBJ databases">
        <authorList>
            <consortium name="NCBI Pathogen Detection Project"/>
        </authorList>
    </citation>
    <scope>NUCLEOTIDE SEQUENCE</scope>
    <source>
        <strain evidence="1">HPB3501</strain>
    </source>
</reference>